<feature type="signal peptide" evidence="1">
    <location>
        <begin position="1"/>
        <end position="25"/>
    </location>
</feature>
<dbReference type="Pfam" id="PF08310">
    <property type="entry name" value="LGFP"/>
    <property type="match status" value="1"/>
</dbReference>
<reference evidence="2" key="1">
    <citation type="journal article" date="2014" name="Int. J. Syst. Evol. Microbiol.">
        <title>Complete genome sequence of Corynebacterium casei LMG S-19264T (=DSM 44701T), isolated from a smear-ripened cheese.</title>
        <authorList>
            <consortium name="US DOE Joint Genome Institute (JGI-PGF)"/>
            <person name="Walter F."/>
            <person name="Albersmeier A."/>
            <person name="Kalinowski J."/>
            <person name="Ruckert C."/>
        </authorList>
    </citation>
    <scope>NUCLEOTIDE SEQUENCE</scope>
    <source>
        <strain evidence="2">CGMCC 4.7430</strain>
    </source>
</reference>
<organism evidence="2 3">
    <name type="scientific">Nonomuraea glycinis</name>
    <dbReference type="NCBI Taxonomy" id="2047744"/>
    <lineage>
        <taxon>Bacteria</taxon>
        <taxon>Bacillati</taxon>
        <taxon>Actinomycetota</taxon>
        <taxon>Actinomycetes</taxon>
        <taxon>Streptosporangiales</taxon>
        <taxon>Streptosporangiaceae</taxon>
        <taxon>Nonomuraea</taxon>
    </lineage>
</organism>
<dbReference type="RefSeq" id="WP_189142388.1">
    <property type="nucleotide sequence ID" value="NZ_BMNK01000013.1"/>
</dbReference>
<feature type="chain" id="PRO_5038820598" description="LGFP repeat-containing protein" evidence="1">
    <location>
        <begin position="26"/>
        <end position="197"/>
    </location>
</feature>
<evidence type="ECO:0008006" key="4">
    <source>
        <dbReference type="Google" id="ProtNLM"/>
    </source>
</evidence>
<evidence type="ECO:0000256" key="1">
    <source>
        <dbReference type="SAM" id="SignalP"/>
    </source>
</evidence>
<dbReference type="Proteomes" id="UP000660745">
    <property type="component" value="Unassembled WGS sequence"/>
</dbReference>
<proteinExistence type="predicted"/>
<protein>
    <recommendedName>
        <fullName evidence="4">LGFP repeat-containing protein</fullName>
    </recommendedName>
</protein>
<accession>A0A918E8L9</accession>
<gene>
    <name evidence="2" type="ORF">GCM10012278_63170</name>
</gene>
<name>A0A918E8L9_9ACTN</name>
<keyword evidence="3" id="KW-1185">Reference proteome</keyword>
<sequence>MPHLRTLLGLATALGTAATALTIGAAPASATTCDPALVAPAGSLVGNLWRSNGGETSVYGCPTSKEYGYASQRGSYQTFRNGKIVWSPNLGGGTLVRAYYAKGKAVFRWSGLGRDWDFFNVRWSAGGGPATQVKVARLTPWSGAYSVDPTCSGDTCMTSNGHGGLVKTVFIVQGCDRGTFSSDCGPWSIATSVKVPY</sequence>
<keyword evidence="1" id="KW-0732">Signal</keyword>
<evidence type="ECO:0000313" key="2">
    <source>
        <dbReference type="EMBL" id="GGP13028.1"/>
    </source>
</evidence>
<dbReference type="AlphaFoldDB" id="A0A918E8L9"/>
<evidence type="ECO:0000313" key="3">
    <source>
        <dbReference type="Proteomes" id="UP000660745"/>
    </source>
</evidence>
<dbReference type="EMBL" id="BMNK01000013">
    <property type="protein sequence ID" value="GGP13028.1"/>
    <property type="molecule type" value="Genomic_DNA"/>
</dbReference>
<comment type="caution">
    <text evidence="2">The sequence shown here is derived from an EMBL/GenBank/DDBJ whole genome shotgun (WGS) entry which is preliminary data.</text>
</comment>
<dbReference type="InterPro" id="IPR013207">
    <property type="entry name" value="LGFP"/>
</dbReference>
<reference evidence="2" key="2">
    <citation type="submission" date="2020-09" db="EMBL/GenBank/DDBJ databases">
        <authorList>
            <person name="Sun Q."/>
            <person name="Zhou Y."/>
        </authorList>
    </citation>
    <scope>NUCLEOTIDE SEQUENCE</scope>
    <source>
        <strain evidence="2">CGMCC 4.7430</strain>
    </source>
</reference>